<organism evidence="2 3">
    <name type="scientific">Actinotalea soli</name>
    <dbReference type="NCBI Taxonomy" id="2819234"/>
    <lineage>
        <taxon>Bacteria</taxon>
        <taxon>Bacillati</taxon>
        <taxon>Actinomycetota</taxon>
        <taxon>Actinomycetes</taxon>
        <taxon>Micrococcales</taxon>
        <taxon>Cellulomonadaceae</taxon>
        <taxon>Actinotalea</taxon>
    </lineage>
</organism>
<accession>A0A939RUN3</accession>
<name>A0A939RUN3_9CELL</name>
<dbReference type="EMBL" id="JAGEMK010000008">
    <property type="protein sequence ID" value="MBO1752859.1"/>
    <property type="molecule type" value="Genomic_DNA"/>
</dbReference>
<dbReference type="AlphaFoldDB" id="A0A939RUN3"/>
<evidence type="ECO:0000313" key="2">
    <source>
        <dbReference type="EMBL" id="MBO1752859.1"/>
    </source>
</evidence>
<evidence type="ECO:0000256" key="1">
    <source>
        <dbReference type="SAM" id="MobiDB-lite"/>
    </source>
</evidence>
<comment type="caution">
    <text evidence="2">The sequence shown here is derived from an EMBL/GenBank/DDBJ whole genome shotgun (WGS) entry which is preliminary data.</text>
</comment>
<sequence>MTRVDSAVTAGSPVSHREPARALGAHAPSSRALDGQVRRLRKKLGGFSHVVTVEGAGPVGPAPVDVLVGSGDAG</sequence>
<reference evidence="2" key="1">
    <citation type="submission" date="2021-03" db="EMBL/GenBank/DDBJ databases">
        <title>Actinotalea soli sp. nov., isolated from soil.</title>
        <authorList>
            <person name="Ping W."/>
            <person name="Zhang J."/>
        </authorList>
    </citation>
    <scope>NUCLEOTIDE SEQUENCE</scope>
    <source>
        <strain evidence="2">BY-33</strain>
    </source>
</reference>
<proteinExistence type="predicted"/>
<protein>
    <submittedName>
        <fullName evidence="2">Uncharacterized protein</fullName>
    </submittedName>
</protein>
<evidence type="ECO:0000313" key="3">
    <source>
        <dbReference type="Proteomes" id="UP000664209"/>
    </source>
</evidence>
<dbReference type="RefSeq" id="WP_208056549.1">
    <property type="nucleotide sequence ID" value="NZ_JAGEMK010000008.1"/>
</dbReference>
<keyword evidence="3" id="KW-1185">Reference proteome</keyword>
<feature type="region of interest" description="Disordered" evidence="1">
    <location>
        <begin position="1"/>
        <end position="32"/>
    </location>
</feature>
<gene>
    <name evidence="2" type="ORF">J4G33_13685</name>
</gene>
<dbReference type="Proteomes" id="UP000664209">
    <property type="component" value="Unassembled WGS sequence"/>
</dbReference>